<evidence type="ECO:0000313" key="3">
    <source>
        <dbReference type="EMBL" id="TQD80699.1"/>
    </source>
</evidence>
<reference evidence="3 4" key="1">
    <citation type="journal article" date="2019" name="G3 (Bethesda)">
        <title>Sequencing of a Wild Apple (Malus baccata) Genome Unravels the Differences Between Cultivated and Wild Apple Species Regarding Disease Resistance and Cold Tolerance.</title>
        <authorList>
            <person name="Chen X."/>
        </authorList>
    </citation>
    <scope>NUCLEOTIDE SEQUENCE [LARGE SCALE GENOMIC DNA]</scope>
    <source>
        <strain evidence="4">cv. Shandingzi</strain>
        <tissue evidence="3">Leaves</tissue>
    </source>
</reference>
<comment type="caution">
    <text evidence="3">The sequence shown here is derived from an EMBL/GenBank/DDBJ whole genome shotgun (WGS) entry which is preliminary data.</text>
</comment>
<evidence type="ECO:0000256" key="2">
    <source>
        <dbReference type="SAM" id="Phobius"/>
    </source>
</evidence>
<name>A0A540L2Z5_MALBA</name>
<proteinExistence type="predicted"/>
<evidence type="ECO:0000256" key="1">
    <source>
        <dbReference type="SAM" id="MobiDB-lite"/>
    </source>
</evidence>
<organism evidence="3 4">
    <name type="scientific">Malus baccata</name>
    <name type="common">Siberian crab apple</name>
    <name type="synonym">Pyrus baccata</name>
    <dbReference type="NCBI Taxonomy" id="106549"/>
    <lineage>
        <taxon>Eukaryota</taxon>
        <taxon>Viridiplantae</taxon>
        <taxon>Streptophyta</taxon>
        <taxon>Embryophyta</taxon>
        <taxon>Tracheophyta</taxon>
        <taxon>Spermatophyta</taxon>
        <taxon>Magnoliopsida</taxon>
        <taxon>eudicotyledons</taxon>
        <taxon>Gunneridae</taxon>
        <taxon>Pentapetalae</taxon>
        <taxon>rosids</taxon>
        <taxon>fabids</taxon>
        <taxon>Rosales</taxon>
        <taxon>Rosaceae</taxon>
        <taxon>Amygdaloideae</taxon>
        <taxon>Maleae</taxon>
        <taxon>Malus</taxon>
    </lineage>
</organism>
<keyword evidence="2" id="KW-0812">Transmembrane</keyword>
<dbReference type="AlphaFoldDB" id="A0A540L2Z5"/>
<feature type="region of interest" description="Disordered" evidence="1">
    <location>
        <begin position="1"/>
        <end position="20"/>
    </location>
</feature>
<keyword evidence="4" id="KW-1185">Reference proteome</keyword>
<accession>A0A540L2Z5</accession>
<dbReference type="EMBL" id="VIEB01000797">
    <property type="protein sequence ID" value="TQD80699.1"/>
    <property type="molecule type" value="Genomic_DNA"/>
</dbReference>
<keyword evidence="2" id="KW-1133">Transmembrane helix</keyword>
<protein>
    <submittedName>
        <fullName evidence="3">Uncharacterized protein</fullName>
    </submittedName>
</protein>
<evidence type="ECO:0000313" key="4">
    <source>
        <dbReference type="Proteomes" id="UP000315295"/>
    </source>
</evidence>
<dbReference type="Proteomes" id="UP000315295">
    <property type="component" value="Unassembled WGS sequence"/>
</dbReference>
<gene>
    <name evidence="3" type="ORF">C1H46_033725</name>
</gene>
<sequence length="122" mass="13151">MNTARPSDSQSVSSYTSSHGQKMKWSEKATQFLCSACLLCICCPLTVVWCCIKVPCKVGSHAAQHVRRCACGSAGKRVYASYSSFSDIDLDSLPGKAHSGTTCSLKLRGNSKSRHCSIQNVN</sequence>
<feature type="transmembrane region" description="Helical" evidence="2">
    <location>
        <begin position="32"/>
        <end position="49"/>
    </location>
</feature>
<feature type="compositionally biased region" description="Low complexity" evidence="1">
    <location>
        <begin position="7"/>
        <end position="18"/>
    </location>
</feature>
<keyword evidence="2" id="KW-0472">Membrane</keyword>